<keyword evidence="9" id="KW-0482">Metalloprotease</keyword>
<evidence type="ECO:0000313" key="10">
    <source>
        <dbReference type="EMBL" id="KKK99238.1"/>
    </source>
</evidence>
<dbReference type="Pfam" id="PF02073">
    <property type="entry name" value="Peptidase_M29"/>
    <property type="match status" value="1"/>
</dbReference>
<keyword evidence="5" id="KW-0031">Aminopeptidase</keyword>
<keyword evidence="8" id="KW-0378">Hydrolase</keyword>
<name>A0A0F8ZZE9_9ZZZZ</name>
<comment type="cofactor">
    <cofactor evidence="1">
        <name>Co(2+)</name>
        <dbReference type="ChEBI" id="CHEBI:48828"/>
    </cofactor>
</comment>
<comment type="cofactor">
    <cofactor evidence="2">
        <name>Mg(2+)</name>
        <dbReference type="ChEBI" id="CHEBI:18420"/>
    </cofactor>
</comment>
<reference evidence="10" key="1">
    <citation type="journal article" date="2015" name="Nature">
        <title>Complex archaea that bridge the gap between prokaryotes and eukaryotes.</title>
        <authorList>
            <person name="Spang A."/>
            <person name="Saw J.H."/>
            <person name="Jorgensen S.L."/>
            <person name="Zaremba-Niedzwiedzka K."/>
            <person name="Martijn J."/>
            <person name="Lind A.E."/>
            <person name="van Eijk R."/>
            <person name="Schleper C."/>
            <person name="Guy L."/>
            <person name="Ettema T.J."/>
        </authorList>
    </citation>
    <scope>NUCLEOTIDE SEQUENCE</scope>
</reference>
<dbReference type="SUPFAM" id="SSF144052">
    <property type="entry name" value="Thermophilic metalloprotease-like"/>
    <property type="match status" value="1"/>
</dbReference>
<feature type="non-terminal residue" evidence="10">
    <location>
        <position position="377"/>
    </location>
</feature>
<dbReference type="InterPro" id="IPR000787">
    <property type="entry name" value="Peptidase_M29"/>
</dbReference>
<dbReference type="GO" id="GO:0008237">
    <property type="term" value="F:metallopeptidase activity"/>
    <property type="evidence" value="ECO:0007669"/>
    <property type="project" value="UniProtKB-KW"/>
</dbReference>
<evidence type="ECO:0000256" key="5">
    <source>
        <dbReference type="ARBA" id="ARBA00022438"/>
    </source>
</evidence>
<accession>A0A0F8ZZE9</accession>
<proteinExistence type="inferred from homology"/>
<evidence type="ECO:0000256" key="4">
    <source>
        <dbReference type="ARBA" id="ARBA00008236"/>
    </source>
</evidence>
<evidence type="ECO:0000256" key="8">
    <source>
        <dbReference type="ARBA" id="ARBA00022801"/>
    </source>
</evidence>
<gene>
    <name evidence="10" type="ORF">LCGC14_2634760</name>
</gene>
<dbReference type="GO" id="GO:0006508">
    <property type="term" value="P:proteolysis"/>
    <property type="evidence" value="ECO:0007669"/>
    <property type="project" value="UniProtKB-KW"/>
</dbReference>
<evidence type="ECO:0000256" key="1">
    <source>
        <dbReference type="ARBA" id="ARBA00001941"/>
    </source>
</evidence>
<protein>
    <recommendedName>
        <fullName evidence="11">Aminopeptidase</fullName>
    </recommendedName>
</protein>
<keyword evidence="7" id="KW-0479">Metal-binding</keyword>
<evidence type="ECO:0000256" key="6">
    <source>
        <dbReference type="ARBA" id="ARBA00022670"/>
    </source>
</evidence>
<keyword evidence="6" id="KW-0645">Protease</keyword>
<dbReference type="AlphaFoldDB" id="A0A0F8ZZE9"/>
<dbReference type="PANTHER" id="PTHR34448:SF3">
    <property type="entry name" value="AMINOPEPTIDASE AMPS"/>
    <property type="match status" value="1"/>
</dbReference>
<dbReference type="PANTHER" id="PTHR34448">
    <property type="entry name" value="AMINOPEPTIDASE"/>
    <property type="match status" value="1"/>
</dbReference>
<dbReference type="Gene3D" id="3.40.1830.10">
    <property type="entry name" value="Thermophilic metalloprotease (M29)"/>
    <property type="match status" value="1"/>
</dbReference>
<evidence type="ECO:0000256" key="7">
    <source>
        <dbReference type="ARBA" id="ARBA00022723"/>
    </source>
</evidence>
<dbReference type="InterPro" id="IPR035097">
    <property type="entry name" value="M29_N-terminal"/>
</dbReference>
<dbReference type="PRINTS" id="PR00919">
    <property type="entry name" value="THERMOPTASE"/>
</dbReference>
<comment type="caution">
    <text evidence="10">The sequence shown here is derived from an EMBL/GenBank/DDBJ whole genome shotgun (WGS) entry which is preliminary data.</text>
</comment>
<comment type="cofactor">
    <cofactor evidence="3">
        <name>Zn(2+)</name>
        <dbReference type="ChEBI" id="CHEBI:29105"/>
    </cofactor>
</comment>
<comment type="similarity">
    <text evidence="4">Belongs to the peptidase M29 family.</text>
</comment>
<dbReference type="InterPro" id="IPR052170">
    <property type="entry name" value="M29_Exopeptidase"/>
</dbReference>
<evidence type="ECO:0000256" key="3">
    <source>
        <dbReference type="ARBA" id="ARBA00001947"/>
    </source>
</evidence>
<dbReference type="GO" id="GO:0046872">
    <property type="term" value="F:metal ion binding"/>
    <property type="evidence" value="ECO:0007669"/>
    <property type="project" value="UniProtKB-KW"/>
</dbReference>
<dbReference type="EMBL" id="LAZR01045288">
    <property type="protein sequence ID" value="KKK99238.1"/>
    <property type="molecule type" value="Genomic_DNA"/>
</dbReference>
<organism evidence="10">
    <name type="scientific">marine sediment metagenome</name>
    <dbReference type="NCBI Taxonomy" id="412755"/>
    <lineage>
        <taxon>unclassified sequences</taxon>
        <taxon>metagenomes</taxon>
        <taxon>ecological metagenomes</taxon>
    </lineage>
</organism>
<evidence type="ECO:0000256" key="2">
    <source>
        <dbReference type="ARBA" id="ARBA00001946"/>
    </source>
</evidence>
<evidence type="ECO:0000256" key="9">
    <source>
        <dbReference type="ARBA" id="ARBA00023049"/>
    </source>
</evidence>
<dbReference type="GO" id="GO:0004177">
    <property type="term" value="F:aminopeptidase activity"/>
    <property type="evidence" value="ECO:0007669"/>
    <property type="project" value="UniProtKB-KW"/>
</dbReference>
<sequence>MLTKLQLERYADVMVWAVMEERRGKFSKEDIVRVKFDLPAISLAEEIQVRLLDKDMHPDMCPLINENMERDFYEHASNKQLSFIMPWSEAACNNINGNIYLFAPTSLTHLKDIDPAKMARSARAAKPLKDILENREYAGQFGWTLCSFPTEAVAEKANMTVKQYANQIAKACYLNESDPIGAWKTAMKDMEKIRVWLNRMLVKTKHLHIQSKNMDLRVVPGECRRWMGGEGANIPSFELFLSPDHRHTEGVYFANLPSYRQGNYVEDVRMVFKKGSAVEITAKKGEKYIQETAKMDKGASRVGEFSLTDKRFSKINKFMAEILYDENYGGRYGNCHLALGSSYGETYNGDLKTFDKEKKAELGFNDSALHWDLINTE</sequence>
<evidence type="ECO:0008006" key="11">
    <source>
        <dbReference type="Google" id="ProtNLM"/>
    </source>
</evidence>